<feature type="transmembrane region" description="Helical" evidence="1">
    <location>
        <begin position="21"/>
        <end position="42"/>
    </location>
</feature>
<comment type="caution">
    <text evidence="2">The sequence shown here is derived from an EMBL/GenBank/DDBJ whole genome shotgun (WGS) entry which is preliminary data.</text>
</comment>
<reference evidence="2 3" key="1">
    <citation type="submission" date="2019-07" db="EMBL/GenBank/DDBJ databases">
        <title>Whole genome shotgun sequence of Chitinophaga cymbidii NBRC 109752.</title>
        <authorList>
            <person name="Hosoyama A."/>
            <person name="Uohara A."/>
            <person name="Ohji S."/>
            <person name="Ichikawa N."/>
        </authorList>
    </citation>
    <scope>NUCLEOTIDE SEQUENCE [LARGE SCALE GENOMIC DNA]</scope>
    <source>
        <strain evidence="2 3">NBRC 109752</strain>
    </source>
</reference>
<proteinExistence type="predicted"/>
<keyword evidence="1" id="KW-0812">Transmembrane</keyword>
<gene>
    <name evidence="2" type="ORF">CCY01nite_06990</name>
</gene>
<feature type="transmembrane region" description="Helical" evidence="1">
    <location>
        <begin position="54"/>
        <end position="76"/>
    </location>
</feature>
<evidence type="ECO:0000256" key="1">
    <source>
        <dbReference type="SAM" id="Phobius"/>
    </source>
</evidence>
<dbReference type="Proteomes" id="UP000321436">
    <property type="component" value="Unassembled WGS sequence"/>
</dbReference>
<evidence type="ECO:0000313" key="3">
    <source>
        <dbReference type="Proteomes" id="UP000321436"/>
    </source>
</evidence>
<organism evidence="2 3">
    <name type="scientific">Chitinophaga cymbidii</name>
    <dbReference type="NCBI Taxonomy" id="1096750"/>
    <lineage>
        <taxon>Bacteria</taxon>
        <taxon>Pseudomonadati</taxon>
        <taxon>Bacteroidota</taxon>
        <taxon>Chitinophagia</taxon>
        <taxon>Chitinophagales</taxon>
        <taxon>Chitinophagaceae</taxon>
        <taxon>Chitinophaga</taxon>
    </lineage>
</organism>
<sequence length="276" mass="31476">MNFSFNRFGYLLKLQLAVNRKLYLLGIASIAGILLGFMFFLSYVSEFGYESQEFVFATGLILSSAVFSSTIFRQFARTDDRIMAMMLPASAAERLAVALLLAIVFYPFVFILICIPCTLLVNYINLHWNRYESGFYLPVNATALYAFLLNICIQSLVLLGAIWFRRHVFVKSAVAVCLLVFAVVLVNNGSARTMINKSRTAEFYQRDTLYNFDSAVPYYSINLQAHTKVADGMYNIGHYYHVALRPAVQIPFLLIPALILVLLWCVTWMKIREQQL</sequence>
<feature type="transmembrane region" description="Helical" evidence="1">
    <location>
        <begin position="97"/>
        <end position="124"/>
    </location>
</feature>
<dbReference type="RefSeq" id="WP_146857910.1">
    <property type="nucleotide sequence ID" value="NZ_BKAU01000001.1"/>
</dbReference>
<accession>A0A512RFF1</accession>
<keyword evidence="3" id="KW-1185">Reference proteome</keyword>
<keyword evidence="1" id="KW-0472">Membrane</keyword>
<dbReference type="EMBL" id="BKAU01000001">
    <property type="protein sequence ID" value="GEP94439.1"/>
    <property type="molecule type" value="Genomic_DNA"/>
</dbReference>
<dbReference type="AlphaFoldDB" id="A0A512RFF1"/>
<evidence type="ECO:0000313" key="2">
    <source>
        <dbReference type="EMBL" id="GEP94439.1"/>
    </source>
</evidence>
<dbReference type="OrthoDB" id="669105at2"/>
<name>A0A512RFF1_9BACT</name>
<feature type="transmembrane region" description="Helical" evidence="1">
    <location>
        <begin position="250"/>
        <end position="269"/>
    </location>
</feature>
<feature type="transmembrane region" description="Helical" evidence="1">
    <location>
        <begin position="168"/>
        <end position="186"/>
    </location>
</feature>
<feature type="transmembrane region" description="Helical" evidence="1">
    <location>
        <begin position="144"/>
        <end position="163"/>
    </location>
</feature>
<protein>
    <submittedName>
        <fullName evidence="2">Uncharacterized protein</fullName>
    </submittedName>
</protein>
<keyword evidence="1" id="KW-1133">Transmembrane helix</keyword>